<dbReference type="HOGENOM" id="CLU_2921773_0_0_6"/>
<name>D3VHY2_XENNA</name>
<dbReference type="AlphaFoldDB" id="D3VHY2"/>
<keyword evidence="2" id="KW-1185">Reference proteome</keyword>
<proteinExistence type="predicted"/>
<dbReference type="KEGG" id="xne:XNC1_0394"/>
<sequence>MIKRRLPFLTPILLRGGKLPYRLHLESINDLGTIQWVTCRLRDLIGLHPDFDVSGVSACPL</sequence>
<gene>
    <name evidence="1" type="ordered locus">XNC1_0394</name>
</gene>
<protein>
    <submittedName>
        <fullName evidence="1">Uncharacterized protein</fullName>
    </submittedName>
</protein>
<dbReference type="Proteomes" id="UP000008075">
    <property type="component" value="Chromosome"/>
</dbReference>
<organism evidence="1 2">
    <name type="scientific">Xenorhabdus nematophila (strain ATCC 19061 / DSM 3370 / CCUG 14189 / LMG 1036 / NCIMB 9965 / AN6)</name>
    <dbReference type="NCBI Taxonomy" id="406817"/>
    <lineage>
        <taxon>Bacteria</taxon>
        <taxon>Pseudomonadati</taxon>
        <taxon>Pseudomonadota</taxon>
        <taxon>Gammaproteobacteria</taxon>
        <taxon>Enterobacterales</taxon>
        <taxon>Morganellaceae</taxon>
        <taxon>Xenorhabdus</taxon>
    </lineage>
</organism>
<evidence type="ECO:0000313" key="1">
    <source>
        <dbReference type="EMBL" id="CBJ88471.1"/>
    </source>
</evidence>
<dbReference type="EMBL" id="FN667742">
    <property type="protein sequence ID" value="CBJ88471.1"/>
    <property type="molecule type" value="Genomic_DNA"/>
</dbReference>
<accession>D3VHY2</accession>
<reference evidence="1 2" key="1">
    <citation type="journal article" date="2011" name="PLoS ONE">
        <title>The entomopathogenic bacterial endosymbionts xenorhabdus and photorhabdus: convergent lifestyles from divergent genomes.</title>
        <authorList>
            <person name="Chaston J.M."/>
            <person name="Suen G."/>
            <person name="Tucker S.L."/>
            <person name="Andersen A.W."/>
            <person name="Bhasin A."/>
            <person name="Bode E."/>
            <person name="Bode H.B."/>
            <person name="Brachmann A.O."/>
            <person name="Cowles C.E."/>
            <person name="Cowles K.N."/>
            <person name="Darby C."/>
            <person name="de Leon L."/>
            <person name="Drace K."/>
            <person name="Du Z."/>
            <person name="Givaudan A."/>
            <person name="Herbert Tran E.E."/>
            <person name="Jewell K.A."/>
            <person name="Knack J.J."/>
            <person name="Krasomil-Osterfeld K.C."/>
            <person name="Kukor R."/>
            <person name="Lanois A."/>
            <person name="Latreille P."/>
            <person name="Leimgruber N.K."/>
            <person name="Lipke C.M."/>
            <person name="Liu R."/>
            <person name="Lu X."/>
            <person name="Martens E.C."/>
            <person name="Marri P.R."/>
            <person name="Medigue C."/>
            <person name="Menard M.L."/>
            <person name="Miller N.M."/>
            <person name="Morales-Soto N."/>
            <person name="Norton S."/>
            <person name="Ogier J.C."/>
            <person name="Orchard S.S."/>
            <person name="Park D."/>
            <person name="Park Y."/>
            <person name="Qurollo B.A."/>
            <person name="Sugar D.R."/>
            <person name="Richards G.R."/>
            <person name="Rouy Z."/>
            <person name="Slominski B."/>
            <person name="Slominski K."/>
            <person name="Snyder H."/>
            <person name="Tjaden B.C."/>
            <person name="van der Hoeven R."/>
            <person name="Welch R.D."/>
            <person name="Wheeler C."/>
            <person name="Xiang B."/>
            <person name="Barbazuk B."/>
            <person name="Gaudriault S."/>
            <person name="Goodner B."/>
            <person name="Slater S.C."/>
            <person name="Forst S."/>
            <person name="Goldman B.S."/>
            <person name="Goodrich-Blair H."/>
        </authorList>
    </citation>
    <scope>NUCLEOTIDE SEQUENCE [LARGE SCALE GENOMIC DNA]</scope>
    <source>
        <strain evidence="2">ATCC 19061 / DSM 3370 / CCUG 14189 / LMG 1036 / NCIMB 9965 / AN6</strain>
    </source>
</reference>
<evidence type="ECO:0000313" key="2">
    <source>
        <dbReference type="Proteomes" id="UP000008075"/>
    </source>
</evidence>